<dbReference type="PANTHER" id="PTHR35394:SF5">
    <property type="entry name" value="DUF3176 DOMAIN-CONTAINING PROTEIN"/>
    <property type="match status" value="1"/>
</dbReference>
<keyword evidence="2" id="KW-0472">Membrane</keyword>
<comment type="caution">
    <text evidence="3">The sequence shown here is derived from an EMBL/GenBank/DDBJ whole genome shotgun (WGS) entry which is preliminary data.</text>
</comment>
<evidence type="ECO:0000256" key="1">
    <source>
        <dbReference type="SAM" id="MobiDB-lite"/>
    </source>
</evidence>
<gene>
    <name evidence="3" type="ORF">CCOS01_15402</name>
</gene>
<accession>A0AAI9YI93</accession>
<dbReference type="PANTHER" id="PTHR35394">
    <property type="entry name" value="DUF3176 DOMAIN-CONTAINING PROTEIN"/>
    <property type="match status" value="1"/>
</dbReference>
<keyword evidence="4" id="KW-1185">Reference proteome</keyword>
<reference evidence="3 4" key="1">
    <citation type="submission" date="2016-10" db="EMBL/GenBank/DDBJ databases">
        <title>The genome sequence of Colletotrichum fioriniae PJ7.</title>
        <authorList>
            <person name="Baroncelli R."/>
        </authorList>
    </citation>
    <scope>NUCLEOTIDE SEQUENCE [LARGE SCALE GENOMIC DNA]</scope>
    <source>
        <strain evidence="3 4">IMI 309622</strain>
    </source>
</reference>
<protein>
    <submittedName>
        <fullName evidence="3">Uncharacterized protein</fullName>
    </submittedName>
</protein>
<sequence>MPEPWGSIPFQSMFDEYDYGSLSAIWTAFNDLNSYSTQQPSFTCATGNCTWPPHASLAVCSACNDISSNLKKSTGYAHPTDKVLLTVPWSITYAVYKDDDRRAYTKFQLPTMNLNISNFDSDFGQQVEFTAQVTTQPGSTLSFQDSKTLIASFAMMKRDTTKTGNKTVGGATALECALSFCTNIYRSTVTKGILKEDLIGSYTIRNLNSFLSSPVGEVIEDEKVKVYNEMTNYTLYYSVGFERTDLQLTIPPDDDIVALIGNNSLRFNISQAAATTLPGAFVRKFARRSGDLASKQLIYPTFETLEPEQPSVITTLGKSQNLTATFEMAALGLTKWMRDVSLLTDPHVGTTKESVVHIRVRWGFMSLPYGALLVGCLFCLFSILETRRLRLPAWKGSSLAGLAHGLDTETREQLRGAEDISMHARYVKIKMANSTSGPELVSSSNPIRTQTQLTPSTPER</sequence>
<keyword evidence="2" id="KW-0812">Transmembrane</keyword>
<evidence type="ECO:0000256" key="2">
    <source>
        <dbReference type="SAM" id="Phobius"/>
    </source>
</evidence>
<evidence type="ECO:0000313" key="3">
    <source>
        <dbReference type="EMBL" id="KAK1510571.1"/>
    </source>
</evidence>
<feature type="region of interest" description="Disordered" evidence="1">
    <location>
        <begin position="436"/>
        <end position="460"/>
    </location>
</feature>
<feature type="transmembrane region" description="Helical" evidence="2">
    <location>
        <begin position="362"/>
        <end position="384"/>
    </location>
</feature>
<dbReference type="AlphaFoldDB" id="A0AAI9YI93"/>
<dbReference type="EMBL" id="MOOE01000023">
    <property type="protein sequence ID" value="KAK1510571.1"/>
    <property type="molecule type" value="Genomic_DNA"/>
</dbReference>
<dbReference type="GeneID" id="85347088"/>
<name>A0AAI9YI93_9PEZI</name>
<dbReference type="Proteomes" id="UP001240678">
    <property type="component" value="Unassembled WGS sequence"/>
</dbReference>
<keyword evidence="2" id="KW-1133">Transmembrane helix</keyword>
<organism evidence="3 4">
    <name type="scientific">Colletotrichum costaricense</name>
    <dbReference type="NCBI Taxonomy" id="1209916"/>
    <lineage>
        <taxon>Eukaryota</taxon>
        <taxon>Fungi</taxon>
        <taxon>Dikarya</taxon>
        <taxon>Ascomycota</taxon>
        <taxon>Pezizomycotina</taxon>
        <taxon>Sordariomycetes</taxon>
        <taxon>Hypocreomycetidae</taxon>
        <taxon>Glomerellales</taxon>
        <taxon>Glomerellaceae</taxon>
        <taxon>Colletotrichum</taxon>
        <taxon>Colletotrichum acutatum species complex</taxon>
    </lineage>
</organism>
<dbReference type="RefSeq" id="XP_060306144.1">
    <property type="nucleotide sequence ID" value="XM_060463541.1"/>
</dbReference>
<evidence type="ECO:0000313" key="4">
    <source>
        <dbReference type="Proteomes" id="UP001240678"/>
    </source>
</evidence>
<proteinExistence type="predicted"/>